<proteinExistence type="predicted"/>
<gene>
    <name evidence="1" type="ORF">HMPREF9449_00832</name>
</gene>
<evidence type="ECO:0000313" key="2">
    <source>
        <dbReference type="Proteomes" id="UP000004892"/>
    </source>
</evidence>
<name>H1DEZ6_9BACT</name>
<dbReference type="Proteomes" id="UP000004892">
    <property type="component" value="Unassembled WGS sequence"/>
</dbReference>
<dbReference type="AlphaFoldDB" id="H1DEZ6"/>
<keyword evidence="2" id="KW-1185">Reference proteome</keyword>
<protein>
    <submittedName>
        <fullName evidence="1">Uncharacterized protein</fullName>
    </submittedName>
</protein>
<dbReference type="STRING" id="742817.HMPREF9449_00832"/>
<dbReference type="EMBL" id="ADMC01000014">
    <property type="protein sequence ID" value="EHP49314.1"/>
    <property type="molecule type" value="Genomic_DNA"/>
</dbReference>
<evidence type="ECO:0000313" key="1">
    <source>
        <dbReference type="EMBL" id="EHP49314.1"/>
    </source>
</evidence>
<accession>H1DEZ6</accession>
<sequence length="36" mass="4394">MELKKKIRFMLYDSVPYELYLNIRGKGKKLHTRARP</sequence>
<reference evidence="1 2" key="1">
    <citation type="submission" date="2012-01" db="EMBL/GenBank/DDBJ databases">
        <title>The Genome Sequence of Odoribacter laneus YIT 12061.</title>
        <authorList>
            <consortium name="The Broad Institute Genome Sequencing Platform"/>
            <person name="Earl A."/>
            <person name="Ward D."/>
            <person name="Feldgarden M."/>
            <person name="Gevers D."/>
            <person name="Morotomi M."/>
            <person name="Young S.K."/>
            <person name="Zeng Q."/>
            <person name="Gargeya S."/>
            <person name="Fitzgerald M."/>
            <person name="Haas B."/>
            <person name="Abouelleil A."/>
            <person name="Alvarado L."/>
            <person name="Arachchi H.M."/>
            <person name="Berlin A."/>
            <person name="Chapman S.B."/>
            <person name="Gearin G."/>
            <person name="Goldberg J."/>
            <person name="Griggs A."/>
            <person name="Gujja S."/>
            <person name="Hansen M."/>
            <person name="Heiman D."/>
            <person name="Howarth C."/>
            <person name="Larimer J."/>
            <person name="Lui A."/>
            <person name="MacDonald P.J.P."/>
            <person name="McCowen C."/>
            <person name="Montmayeur A."/>
            <person name="Murphy C."/>
            <person name="Neiman D."/>
            <person name="Pearson M."/>
            <person name="Priest M."/>
            <person name="Roberts A."/>
            <person name="Saif S."/>
            <person name="Shea T."/>
            <person name="Sisk P."/>
            <person name="Stolte C."/>
            <person name="Sykes S."/>
            <person name="Wortman J."/>
            <person name="Nusbaum C."/>
            <person name="Birren B."/>
        </authorList>
    </citation>
    <scope>NUCLEOTIDE SEQUENCE [LARGE SCALE GENOMIC DNA]</scope>
    <source>
        <strain evidence="1 2">YIT 12061</strain>
    </source>
</reference>
<organism evidence="1 2">
    <name type="scientific">Odoribacter laneus YIT 12061</name>
    <dbReference type="NCBI Taxonomy" id="742817"/>
    <lineage>
        <taxon>Bacteria</taxon>
        <taxon>Pseudomonadati</taxon>
        <taxon>Bacteroidota</taxon>
        <taxon>Bacteroidia</taxon>
        <taxon>Bacteroidales</taxon>
        <taxon>Odoribacteraceae</taxon>
        <taxon>Odoribacter</taxon>
    </lineage>
</organism>
<dbReference type="HOGENOM" id="CLU_3357353_0_0_10"/>
<comment type="caution">
    <text evidence="1">The sequence shown here is derived from an EMBL/GenBank/DDBJ whole genome shotgun (WGS) entry which is preliminary data.</text>
</comment>